<organism evidence="6">
    <name type="scientific">freshwater metagenome</name>
    <dbReference type="NCBI Taxonomy" id="449393"/>
    <lineage>
        <taxon>unclassified sequences</taxon>
        <taxon>metagenomes</taxon>
        <taxon>ecological metagenomes</taxon>
    </lineage>
</organism>
<protein>
    <submittedName>
        <fullName evidence="6">Unannotated protein</fullName>
    </submittedName>
</protein>
<evidence type="ECO:0000313" key="6">
    <source>
        <dbReference type="EMBL" id="CAB4990399.1"/>
    </source>
</evidence>
<evidence type="ECO:0000313" key="2">
    <source>
        <dbReference type="EMBL" id="CAB4701840.1"/>
    </source>
</evidence>
<feature type="domain" description="Peptidase A1" evidence="1">
    <location>
        <begin position="168"/>
        <end position="263"/>
    </location>
</feature>
<dbReference type="EMBL" id="CAEZYA010000011">
    <property type="protein sequence ID" value="CAB4701840.1"/>
    <property type="molecule type" value="Genomic_DNA"/>
</dbReference>
<dbReference type="PROSITE" id="PS51767">
    <property type="entry name" value="PEPTIDASE_A1"/>
    <property type="match status" value="1"/>
</dbReference>
<evidence type="ECO:0000313" key="8">
    <source>
        <dbReference type="EMBL" id="CAB5061488.1"/>
    </source>
</evidence>
<evidence type="ECO:0000313" key="5">
    <source>
        <dbReference type="EMBL" id="CAB4854877.1"/>
    </source>
</evidence>
<evidence type="ECO:0000313" key="4">
    <source>
        <dbReference type="EMBL" id="CAB4797362.1"/>
    </source>
</evidence>
<evidence type="ECO:0000259" key="1">
    <source>
        <dbReference type="PROSITE" id="PS51767"/>
    </source>
</evidence>
<name>A0A6J7NIA0_9ZZZZ</name>
<gene>
    <name evidence="2" type="ORF">UFOPK2627_00539</name>
    <name evidence="3" type="ORF">UFOPK2879_00962</name>
    <name evidence="4" type="ORF">UFOPK3078_00122</name>
    <name evidence="5" type="ORF">UFOPK3288_01112</name>
    <name evidence="6" type="ORF">UFOPK3990_01044</name>
    <name evidence="7" type="ORF">UFOPK4245_00638</name>
    <name evidence="8" type="ORF">UFOPK4337_01083</name>
</gene>
<dbReference type="EMBL" id="CAEZZN010000033">
    <property type="protein sequence ID" value="CAB4770176.1"/>
    <property type="molecule type" value="Genomic_DNA"/>
</dbReference>
<dbReference type="EMBL" id="CAFBQD010000010">
    <property type="protein sequence ID" value="CAB5048338.1"/>
    <property type="molecule type" value="Genomic_DNA"/>
</dbReference>
<dbReference type="EMBL" id="CAFAAU010000002">
    <property type="protein sequence ID" value="CAB4797362.1"/>
    <property type="molecule type" value="Genomic_DNA"/>
</dbReference>
<dbReference type="EMBL" id="CAFBLC010000040">
    <property type="protein sequence ID" value="CAB4854877.1"/>
    <property type="molecule type" value="Genomic_DNA"/>
</dbReference>
<dbReference type="AlphaFoldDB" id="A0A6J7NIA0"/>
<dbReference type="InterPro" id="IPR033121">
    <property type="entry name" value="PEPTIDASE_A1"/>
</dbReference>
<dbReference type="EMBL" id="CAFBQM010000058">
    <property type="protein sequence ID" value="CAB5061488.1"/>
    <property type="molecule type" value="Genomic_DNA"/>
</dbReference>
<accession>A0A6J7NIA0</accession>
<dbReference type="EMBL" id="CAFBOQ010000032">
    <property type="protein sequence ID" value="CAB4990399.1"/>
    <property type="molecule type" value="Genomic_DNA"/>
</dbReference>
<sequence length="263" mass="26771">MTTNTFSKKILAALVSVISAAGLMFTLSTTTFASAESVGSNASVGTVPTCVWQLSGVSDTVTLTHPNAAGGGDVHTSYVGEDFKLTGSSSKQAKIYVGPAGQTSASTTDVDNCSFYNSGGLGVSNTGAKAQLEMTDAVPSFTAVHVTEDAAMTFALDGAKSSYSSQLRNLSLTISPTQCVNTNVGTGSADNWVKESGTTGLNSTTSPISLASLIAANTTTTSTCSFSSAYSVYIPGGLTPRDYGQQYTFTGPTLTTTLTTSGL</sequence>
<evidence type="ECO:0000313" key="3">
    <source>
        <dbReference type="EMBL" id="CAB4770176.1"/>
    </source>
</evidence>
<proteinExistence type="predicted"/>
<reference evidence="6" key="1">
    <citation type="submission" date="2020-05" db="EMBL/GenBank/DDBJ databases">
        <authorList>
            <person name="Chiriac C."/>
            <person name="Salcher M."/>
            <person name="Ghai R."/>
            <person name="Kavagutti S V."/>
        </authorList>
    </citation>
    <scope>NUCLEOTIDE SEQUENCE</scope>
</reference>
<evidence type="ECO:0000313" key="7">
    <source>
        <dbReference type="EMBL" id="CAB5048338.1"/>
    </source>
</evidence>